<keyword evidence="3" id="KW-0804">Transcription</keyword>
<dbReference type="SUPFAM" id="SSF46689">
    <property type="entry name" value="Homeodomain-like"/>
    <property type="match status" value="1"/>
</dbReference>
<dbReference type="Proteomes" id="UP001413721">
    <property type="component" value="Unassembled WGS sequence"/>
</dbReference>
<dbReference type="PRINTS" id="PR00455">
    <property type="entry name" value="HTHTETR"/>
</dbReference>
<dbReference type="InterPro" id="IPR001647">
    <property type="entry name" value="HTH_TetR"/>
</dbReference>
<dbReference type="Pfam" id="PF00440">
    <property type="entry name" value="TetR_N"/>
    <property type="match status" value="1"/>
</dbReference>
<keyword evidence="2 4" id="KW-0238">DNA-binding</keyword>
<organism evidence="7 8">
    <name type="scientific">Tistrella arctica</name>
    <dbReference type="NCBI Taxonomy" id="3133430"/>
    <lineage>
        <taxon>Bacteria</taxon>
        <taxon>Pseudomonadati</taxon>
        <taxon>Pseudomonadota</taxon>
        <taxon>Alphaproteobacteria</taxon>
        <taxon>Geminicoccales</taxon>
        <taxon>Geminicoccaceae</taxon>
        <taxon>Tistrella</taxon>
    </lineage>
</organism>
<dbReference type="Gene3D" id="1.10.357.10">
    <property type="entry name" value="Tetracycline Repressor, domain 2"/>
    <property type="match status" value="1"/>
</dbReference>
<feature type="DNA-binding region" description="H-T-H motif" evidence="4">
    <location>
        <begin position="62"/>
        <end position="81"/>
    </location>
</feature>
<dbReference type="PROSITE" id="PS50977">
    <property type="entry name" value="HTH_TETR_2"/>
    <property type="match status" value="1"/>
</dbReference>
<evidence type="ECO:0000259" key="6">
    <source>
        <dbReference type="PROSITE" id="PS50977"/>
    </source>
</evidence>
<dbReference type="InterPro" id="IPR009057">
    <property type="entry name" value="Homeodomain-like_sf"/>
</dbReference>
<dbReference type="InterPro" id="IPR050109">
    <property type="entry name" value="HTH-type_TetR-like_transc_reg"/>
</dbReference>
<name>A0ABU9YFS2_9PROT</name>
<feature type="domain" description="HTH tetR-type" evidence="6">
    <location>
        <begin position="39"/>
        <end position="99"/>
    </location>
</feature>
<protein>
    <submittedName>
        <fullName evidence="7">Helix-turn-helix domain-containing protein</fullName>
    </submittedName>
</protein>
<dbReference type="SUPFAM" id="SSF48498">
    <property type="entry name" value="Tetracyclin repressor-like, C-terminal domain"/>
    <property type="match status" value="1"/>
</dbReference>
<evidence type="ECO:0000313" key="7">
    <source>
        <dbReference type="EMBL" id="MEN2987576.1"/>
    </source>
</evidence>
<dbReference type="RefSeq" id="WP_345936846.1">
    <property type="nucleotide sequence ID" value="NZ_JBBKTW010000002.1"/>
</dbReference>
<sequence>MTDTDRLAARSATGRSTTGRSAQAQLSRTRPARRRERGEETRALLLDEAERLFAAHGFHGVGLAALATASGLGNAGLLHHFPSKARLYGAVLARVGAELDALLDAALADAPNPRAAARAMVRLQATWTAERPQGARLVLRELLDNVDRVGRARSLPLAGYVDRMCRVIEAAQAAGHVAAGPVVLPLTQLLGSFAYALAVRPTFAQMRPQDAVLASDAAFAQALVAVAEAALFTGGHAHADPDAP</sequence>
<keyword evidence="1" id="KW-0805">Transcription regulation</keyword>
<comment type="caution">
    <text evidence="7">The sequence shown here is derived from an EMBL/GenBank/DDBJ whole genome shotgun (WGS) entry which is preliminary data.</text>
</comment>
<feature type="region of interest" description="Disordered" evidence="5">
    <location>
        <begin position="1"/>
        <end position="39"/>
    </location>
</feature>
<accession>A0ABU9YFS2</accession>
<evidence type="ECO:0000256" key="2">
    <source>
        <dbReference type="ARBA" id="ARBA00023125"/>
    </source>
</evidence>
<dbReference type="PANTHER" id="PTHR30055:SF234">
    <property type="entry name" value="HTH-TYPE TRANSCRIPTIONAL REGULATOR BETI"/>
    <property type="match status" value="1"/>
</dbReference>
<evidence type="ECO:0000256" key="5">
    <source>
        <dbReference type="SAM" id="MobiDB-lite"/>
    </source>
</evidence>
<reference evidence="7 8" key="1">
    <citation type="submission" date="2024-03" db="EMBL/GenBank/DDBJ databases">
        <title>High-quality draft genome sequencing of Tistrella sp. BH-R2-4.</title>
        <authorList>
            <person name="Dong C."/>
        </authorList>
    </citation>
    <scope>NUCLEOTIDE SEQUENCE [LARGE SCALE GENOMIC DNA]</scope>
    <source>
        <strain evidence="7 8">BH-R2-4</strain>
    </source>
</reference>
<dbReference type="EMBL" id="JBBKTW010000002">
    <property type="protein sequence ID" value="MEN2987576.1"/>
    <property type="molecule type" value="Genomic_DNA"/>
</dbReference>
<dbReference type="PANTHER" id="PTHR30055">
    <property type="entry name" value="HTH-TYPE TRANSCRIPTIONAL REGULATOR RUTR"/>
    <property type="match status" value="1"/>
</dbReference>
<evidence type="ECO:0000256" key="3">
    <source>
        <dbReference type="ARBA" id="ARBA00023163"/>
    </source>
</evidence>
<proteinExistence type="predicted"/>
<evidence type="ECO:0000256" key="4">
    <source>
        <dbReference type="PROSITE-ProRule" id="PRU00335"/>
    </source>
</evidence>
<dbReference type="InterPro" id="IPR036271">
    <property type="entry name" value="Tet_transcr_reg_TetR-rel_C_sf"/>
</dbReference>
<evidence type="ECO:0000313" key="8">
    <source>
        <dbReference type="Proteomes" id="UP001413721"/>
    </source>
</evidence>
<feature type="compositionally biased region" description="Polar residues" evidence="5">
    <location>
        <begin position="13"/>
        <end position="27"/>
    </location>
</feature>
<gene>
    <name evidence="7" type="ORF">WG926_04620</name>
</gene>
<keyword evidence="8" id="KW-1185">Reference proteome</keyword>
<evidence type="ECO:0000256" key="1">
    <source>
        <dbReference type="ARBA" id="ARBA00023015"/>
    </source>
</evidence>